<dbReference type="SUPFAM" id="SSF90257">
    <property type="entry name" value="Myosin rod fragments"/>
    <property type="match status" value="1"/>
</dbReference>
<protein>
    <submittedName>
        <fullName evidence="2">Uncharacterized protein</fullName>
    </submittedName>
</protein>
<gene>
    <name evidence="2" type="ORF">EhV247</name>
</gene>
<organism evidence="2 3">
    <name type="scientific">Emiliania huxleyi virus 86 (isolate United Kingdom/English Channel/1999)</name>
    <name type="common">EhV-86</name>
    <dbReference type="NCBI Taxonomy" id="654925"/>
    <lineage>
        <taxon>Viruses</taxon>
        <taxon>Varidnaviria</taxon>
        <taxon>Bamfordvirae</taxon>
        <taxon>Nucleocytoviricota</taxon>
        <taxon>Megaviricetes</taxon>
        <taxon>Algavirales</taxon>
        <taxon>Phycodnaviridae</taxon>
        <taxon>Coccolithovirus</taxon>
        <taxon>Coccolithovirus huxleyi</taxon>
        <taxon>Emiliania huxleyi virus 86</taxon>
    </lineage>
</organism>
<keyword evidence="3" id="KW-1185">Reference proteome</keyword>
<name>Q4A2N5_EHV8U</name>
<dbReference type="EMBL" id="AJ890364">
    <property type="protein sequence ID" value="CAI65671.1"/>
    <property type="molecule type" value="Genomic_DNA"/>
</dbReference>
<dbReference type="Proteomes" id="UP000000863">
    <property type="component" value="Segment"/>
</dbReference>
<accession>Q4A2N5</accession>
<keyword evidence="1" id="KW-0175">Coiled coil</keyword>
<dbReference type="Gene3D" id="1.20.5.170">
    <property type="match status" value="2"/>
</dbReference>
<dbReference type="GeneID" id="3654809"/>
<organismHost>
    <name type="scientific">Emiliania huxleyi</name>
    <name type="common">Coccolithophore</name>
    <name type="synonym">Pontosphaera huxleyi</name>
    <dbReference type="NCBI Taxonomy" id="2903"/>
</organismHost>
<dbReference type="KEGG" id="vg:3654809"/>
<evidence type="ECO:0000256" key="1">
    <source>
        <dbReference type="SAM" id="Coils"/>
    </source>
</evidence>
<sequence>MDNTGDMPVVCTQCGQVVKAYVPVKTIPTDNFMEMIHFLVKENASLKTEIASLKTEIASLKTENASLKTEIASLKTENASLKTEIASLKTENASLKTENASLVSKVDALTKFIKEQYPDAPF</sequence>
<dbReference type="RefSeq" id="YP_294002.1">
    <property type="nucleotide sequence ID" value="NC_007346.1"/>
</dbReference>
<evidence type="ECO:0000313" key="3">
    <source>
        <dbReference type="Proteomes" id="UP000000863"/>
    </source>
</evidence>
<evidence type="ECO:0000313" key="2">
    <source>
        <dbReference type="EMBL" id="CAI65671.1"/>
    </source>
</evidence>
<reference evidence="2 3" key="1">
    <citation type="journal article" date="2005" name="Science">
        <title>Complete genome sequence and lytic phase transcription profile of a Coccolithovirus.</title>
        <authorList>
            <person name="Wilson W.H."/>
            <person name="Schroeder D.C."/>
            <person name="Allen M.J."/>
            <person name="Holden M.T.G."/>
            <person name="Parkhill J."/>
            <person name="Barrell B.G."/>
            <person name="Churcher C."/>
            <person name="Hamlin N."/>
            <person name="Mungall K."/>
            <person name="Norbertczak H."/>
            <person name="Quail M.A."/>
            <person name="Price C."/>
            <person name="Rabbinowitsch E."/>
            <person name="Walker D."/>
            <person name="Craigon M."/>
            <person name="Roy D."/>
            <person name="Ghazal P."/>
        </authorList>
    </citation>
    <scope>NUCLEOTIDE SEQUENCE [LARGE SCALE GENOMIC DNA]</scope>
    <source>
        <strain evidence="3">Isolate United Kingdom/English Channel/1999</strain>
    </source>
</reference>
<feature type="coiled-coil region" evidence="1">
    <location>
        <begin position="36"/>
        <end position="105"/>
    </location>
</feature>
<proteinExistence type="predicted"/>